<evidence type="ECO:0000256" key="4">
    <source>
        <dbReference type="ARBA" id="ARBA00022989"/>
    </source>
</evidence>
<protein>
    <submittedName>
        <fullName evidence="8">MFS transporter</fullName>
    </submittedName>
</protein>
<comment type="subcellular location">
    <subcellularLocation>
        <location evidence="1">Cell membrane</location>
        <topology evidence="1">Multi-pass membrane protein</topology>
    </subcellularLocation>
</comment>
<accession>A0AA46WWG0</accession>
<evidence type="ECO:0000256" key="1">
    <source>
        <dbReference type="ARBA" id="ARBA00004651"/>
    </source>
</evidence>
<dbReference type="Pfam" id="PF07690">
    <property type="entry name" value="MFS_1"/>
    <property type="match status" value="1"/>
</dbReference>
<keyword evidence="2" id="KW-1003">Cell membrane</keyword>
<dbReference type="EMBL" id="CP083974">
    <property type="protein sequence ID" value="UZF45694.1"/>
    <property type="molecule type" value="Genomic_DNA"/>
</dbReference>
<dbReference type="RefSeq" id="WP_229582166.1">
    <property type="nucleotide sequence ID" value="NZ_CP083974.1"/>
</dbReference>
<feature type="transmembrane region" description="Helical" evidence="6">
    <location>
        <begin position="174"/>
        <end position="200"/>
    </location>
</feature>
<evidence type="ECO:0000256" key="3">
    <source>
        <dbReference type="ARBA" id="ARBA00022692"/>
    </source>
</evidence>
<dbReference type="Gene3D" id="1.20.1250.20">
    <property type="entry name" value="MFS general substrate transporter like domains"/>
    <property type="match status" value="2"/>
</dbReference>
<sequence>MGESIRSDLHLDEAVLGFAFSGYWLVASVAAFPMAVLTDRWGAMRALRAAGLGAFVLSIVFMGAARSGAGLVLALATVGLAPALATPAVNVVIMSGVRVQRRACAFAAASASPVAALMVAGATAPLLEESVGWRVAVGVGGLAAALLVVWLRGAQLHRARPAAAASGKVSLRPLMVMMAGVLAGNIALGGATSFAVVAAPTAELDIASVSFVVSACACGSILFRLMYAVMVDRRGSDPFPGAWMMMVAGGVGFVLMAWGLPGTFIVGLVLVLVPGWSWIPLLVYGVTSRYSDAVAPASGVVQGAYFVGGVVGPAVMGVLVTTVSYSLAWLVMGTASLIAALSVLVQGRRLPPFRTARVGV</sequence>
<dbReference type="InterPro" id="IPR050189">
    <property type="entry name" value="MFS_Efflux_Transporters"/>
</dbReference>
<feature type="transmembrane region" description="Helical" evidence="6">
    <location>
        <begin position="264"/>
        <end position="287"/>
    </location>
</feature>
<evidence type="ECO:0000313" key="9">
    <source>
        <dbReference type="Proteomes" id="UP001162740"/>
    </source>
</evidence>
<feature type="domain" description="Major facilitator superfamily (MFS) profile" evidence="7">
    <location>
        <begin position="1"/>
        <end position="351"/>
    </location>
</feature>
<feature type="transmembrane region" description="Helical" evidence="6">
    <location>
        <begin position="15"/>
        <end position="37"/>
    </location>
</feature>
<proteinExistence type="predicted"/>
<dbReference type="InterPro" id="IPR036259">
    <property type="entry name" value="MFS_trans_sf"/>
</dbReference>
<reference evidence="8 9" key="1">
    <citation type="journal article" date="2021" name="Front. Microbiol.">
        <title>Bacterial Transformation of Aromatic Monomers in Softwood Black Liquor.</title>
        <authorList>
            <person name="Navas L.E."/>
            <person name="Dexter G."/>
            <person name="Liu J."/>
            <person name="Levy-Booth D."/>
            <person name="Cho M."/>
            <person name="Jang S.K."/>
            <person name="Mansfield S.D."/>
            <person name="Renneckar S."/>
            <person name="Mohn W.W."/>
            <person name="Eltis L.D."/>
        </authorList>
    </citation>
    <scope>NUCLEOTIDE SEQUENCE [LARGE SCALE GENOMIC DNA]</scope>
    <source>
        <strain evidence="8 9">GD02</strain>
    </source>
</reference>
<dbReference type="AlphaFoldDB" id="A0AA46WWG0"/>
<dbReference type="GO" id="GO:0022857">
    <property type="term" value="F:transmembrane transporter activity"/>
    <property type="evidence" value="ECO:0007669"/>
    <property type="project" value="InterPro"/>
</dbReference>
<dbReference type="PROSITE" id="PS50850">
    <property type="entry name" value="MFS"/>
    <property type="match status" value="1"/>
</dbReference>
<feature type="transmembrane region" description="Helical" evidence="6">
    <location>
        <begin position="133"/>
        <end position="153"/>
    </location>
</feature>
<keyword evidence="4 6" id="KW-1133">Transmembrane helix</keyword>
<feature type="transmembrane region" description="Helical" evidence="6">
    <location>
        <begin position="49"/>
        <end position="65"/>
    </location>
</feature>
<evidence type="ECO:0000256" key="6">
    <source>
        <dbReference type="SAM" id="Phobius"/>
    </source>
</evidence>
<keyword evidence="5 6" id="KW-0472">Membrane</keyword>
<gene>
    <name evidence="8" type="ORF">KUM34_003095</name>
</gene>
<dbReference type="PANTHER" id="PTHR43124:SF3">
    <property type="entry name" value="CHLORAMPHENICOL EFFLUX PUMP RV0191"/>
    <property type="match status" value="1"/>
</dbReference>
<organism evidence="8 9">
    <name type="scientific">Rhodococcus rhodochrous</name>
    <dbReference type="NCBI Taxonomy" id="1829"/>
    <lineage>
        <taxon>Bacteria</taxon>
        <taxon>Bacillati</taxon>
        <taxon>Actinomycetota</taxon>
        <taxon>Actinomycetes</taxon>
        <taxon>Mycobacteriales</taxon>
        <taxon>Nocardiaceae</taxon>
        <taxon>Rhodococcus</taxon>
    </lineage>
</organism>
<feature type="transmembrane region" description="Helical" evidence="6">
    <location>
        <begin position="326"/>
        <end position="345"/>
    </location>
</feature>
<feature type="transmembrane region" description="Helical" evidence="6">
    <location>
        <begin position="71"/>
        <end position="93"/>
    </location>
</feature>
<evidence type="ECO:0000256" key="5">
    <source>
        <dbReference type="ARBA" id="ARBA00023136"/>
    </source>
</evidence>
<keyword evidence="3 6" id="KW-0812">Transmembrane</keyword>
<feature type="transmembrane region" description="Helical" evidence="6">
    <location>
        <begin position="239"/>
        <end position="258"/>
    </location>
</feature>
<evidence type="ECO:0000313" key="8">
    <source>
        <dbReference type="EMBL" id="UZF45694.1"/>
    </source>
</evidence>
<dbReference type="InterPro" id="IPR011701">
    <property type="entry name" value="MFS"/>
</dbReference>
<dbReference type="InterPro" id="IPR020846">
    <property type="entry name" value="MFS_dom"/>
</dbReference>
<name>A0AA46WWG0_RHORH</name>
<dbReference type="SUPFAM" id="SSF103473">
    <property type="entry name" value="MFS general substrate transporter"/>
    <property type="match status" value="1"/>
</dbReference>
<dbReference type="PANTHER" id="PTHR43124">
    <property type="entry name" value="PURINE EFFLUX PUMP PBUE"/>
    <property type="match status" value="1"/>
</dbReference>
<evidence type="ECO:0000256" key="2">
    <source>
        <dbReference type="ARBA" id="ARBA00022475"/>
    </source>
</evidence>
<evidence type="ECO:0000259" key="7">
    <source>
        <dbReference type="PROSITE" id="PS50850"/>
    </source>
</evidence>
<feature type="transmembrane region" description="Helical" evidence="6">
    <location>
        <begin position="105"/>
        <end position="127"/>
    </location>
</feature>
<dbReference type="Proteomes" id="UP001162740">
    <property type="component" value="Chromosome"/>
</dbReference>
<dbReference type="GO" id="GO:0005886">
    <property type="term" value="C:plasma membrane"/>
    <property type="evidence" value="ECO:0007669"/>
    <property type="project" value="UniProtKB-SubCell"/>
</dbReference>
<feature type="transmembrane region" description="Helical" evidence="6">
    <location>
        <begin position="206"/>
        <end position="227"/>
    </location>
</feature>
<feature type="transmembrane region" description="Helical" evidence="6">
    <location>
        <begin position="299"/>
        <end position="320"/>
    </location>
</feature>